<proteinExistence type="predicted"/>
<reference evidence="1 2" key="1">
    <citation type="journal article" date="2019" name="Int. J. Syst. Evol. Microbiol.">
        <title>The Global Catalogue of Microorganisms (GCM) 10K type strain sequencing project: providing services to taxonomists for standard genome sequencing and annotation.</title>
        <authorList>
            <consortium name="The Broad Institute Genomics Platform"/>
            <consortium name="The Broad Institute Genome Sequencing Center for Infectious Disease"/>
            <person name="Wu L."/>
            <person name="Ma J."/>
        </authorList>
    </citation>
    <scope>NUCLEOTIDE SEQUENCE [LARGE SCALE GENOMIC DNA]</scope>
    <source>
        <strain evidence="1 2">JCM 14718</strain>
    </source>
</reference>
<evidence type="ECO:0008006" key="3">
    <source>
        <dbReference type="Google" id="ProtNLM"/>
    </source>
</evidence>
<keyword evidence="2" id="KW-1185">Reference proteome</keyword>
<evidence type="ECO:0000313" key="2">
    <source>
        <dbReference type="Proteomes" id="UP001500618"/>
    </source>
</evidence>
<comment type="caution">
    <text evidence="1">The sequence shown here is derived from an EMBL/GenBank/DDBJ whole genome shotgun (WGS) entry which is preliminary data.</text>
</comment>
<evidence type="ECO:0000313" key="1">
    <source>
        <dbReference type="EMBL" id="GAA1701276.1"/>
    </source>
</evidence>
<name>A0ABN2IAZ3_9ACTN</name>
<organism evidence="1 2">
    <name type="scientific">Fodinicola feengrottensis</name>
    <dbReference type="NCBI Taxonomy" id="435914"/>
    <lineage>
        <taxon>Bacteria</taxon>
        <taxon>Bacillati</taxon>
        <taxon>Actinomycetota</taxon>
        <taxon>Actinomycetes</taxon>
        <taxon>Mycobacteriales</taxon>
        <taxon>Fodinicola</taxon>
    </lineage>
</organism>
<protein>
    <recommendedName>
        <fullName evidence="3">Exonuclease</fullName>
    </recommendedName>
</protein>
<dbReference type="EMBL" id="BAAANY010000023">
    <property type="protein sequence ID" value="GAA1701276.1"/>
    <property type="molecule type" value="Genomic_DNA"/>
</dbReference>
<dbReference type="Proteomes" id="UP001500618">
    <property type="component" value="Unassembled WGS sequence"/>
</dbReference>
<dbReference type="RefSeq" id="WP_163571103.1">
    <property type="nucleotide sequence ID" value="NZ_BAAANY010000023.1"/>
</dbReference>
<accession>A0ABN2IAZ3</accession>
<sequence length="280" mass="31019">MTDAVVPPRILFEGDGHKYAEDSVTGKRIPGVTSIGGLISKDFLQRWSANKASEYAVDHIDEIVRLLVDGKFVEAENRIGGAAYRETSAAAQLGTKVHKMYERLADGEEVGWVPEQMAPFLGNWEQFIAEYHPTFVDQEFSVWNPELGYFGTADWCAVIDGQLVLGDTKAGNGVYDTVALQLSAYRYAPYILRTVDGETVVEDNREYEATVVLHTRPEGWALHPINTGPEVFSVFKALATEVMPWHGWKGVRGLGKDAINAPVNQSPFKRPVKAPRHPSS</sequence>
<gene>
    <name evidence="1" type="ORF">GCM10009765_58530</name>
</gene>